<dbReference type="UniPathway" id="UPA00973"/>
<dbReference type="OrthoDB" id="9784739at2"/>
<comment type="subunit">
    <text evidence="7">Homotrimer.</text>
</comment>
<dbReference type="Gene3D" id="2.160.10.10">
    <property type="entry name" value="Hexapeptide repeat proteins"/>
    <property type="match status" value="1"/>
</dbReference>
<dbReference type="InterPro" id="IPR018357">
    <property type="entry name" value="Hexapep_transf_CS"/>
</dbReference>
<dbReference type="EC" id="2.3.1.191" evidence="7"/>
<protein>
    <recommendedName>
        <fullName evidence="7">UDP-3-O-acylglucosamine N-acyltransferase</fullName>
        <ecNumber evidence="7">2.3.1.191</ecNumber>
    </recommendedName>
</protein>
<keyword evidence="3 7" id="KW-0808">Transferase</keyword>
<dbReference type="Pfam" id="PF04613">
    <property type="entry name" value="LpxD"/>
    <property type="match status" value="1"/>
</dbReference>
<dbReference type="InterPro" id="IPR011004">
    <property type="entry name" value="Trimer_LpxA-like_sf"/>
</dbReference>
<evidence type="ECO:0000256" key="6">
    <source>
        <dbReference type="ARBA" id="ARBA00023315"/>
    </source>
</evidence>
<keyword evidence="4 7" id="KW-0677">Repeat</keyword>
<comment type="caution">
    <text evidence="10">The sequence shown here is derived from an EMBL/GenBank/DDBJ whole genome shotgun (WGS) entry which is preliminary data.</text>
</comment>
<dbReference type="CDD" id="cd03352">
    <property type="entry name" value="LbH_LpxD"/>
    <property type="match status" value="1"/>
</dbReference>
<evidence type="ECO:0000256" key="3">
    <source>
        <dbReference type="ARBA" id="ARBA00022679"/>
    </source>
</evidence>
<evidence type="ECO:0000256" key="5">
    <source>
        <dbReference type="ARBA" id="ARBA00023098"/>
    </source>
</evidence>
<feature type="domain" description="Mannose-1-phosphate guanyltransferase C-terminal" evidence="9">
    <location>
        <begin position="114"/>
        <end position="195"/>
    </location>
</feature>
<dbReference type="InterPro" id="IPR056729">
    <property type="entry name" value="GMPPB_C"/>
</dbReference>
<evidence type="ECO:0000256" key="7">
    <source>
        <dbReference type="HAMAP-Rule" id="MF_00523"/>
    </source>
</evidence>
<feature type="domain" description="UDP-3-O-[3-hydroxymyristoyl] glucosamine N-acyltransferase non-repeat region" evidence="8">
    <location>
        <begin position="33"/>
        <end position="101"/>
    </location>
</feature>
<evidence type="ECO:0000313" key="10">
    <source>
        <dbReference type="EMBL" id="OBX72948.1"/>
    </source>
</evidence>
<dbReference type="STRING" id="34059.A9308_01550"/>
<dbReference type="GO" id="GO:0016020">
    <property type="term" value="C:membrane"/>
    <property type="evidence" value="ECO:0007669"/>
    <property type="project" value="GOC"/>
</dbReference>
<dbReference type="GO" id="GO:0009245">
    <property type="term" value="P:lipid A biosynthetic process"/>
    <property type="evidence" value="ECO:0007669"/>
    <property type="project" value="UniProtKB-UniRule"/>
</dbReference>
<dbReference type="AlphaFoldDB" id="A0A1B8Q8E0"/>
<comment type="catalytic activity">
    <reaction evidence="7">
        <text>a UDP-3-O-[(3R)-3-hydroxyacyl]-alpha-D-glucosamine + a (3R)-hydroxyacyl-[ACP] = a UDP-2-N,3-O-bis[(3R)-3-hydroxyacyl]-alpha-D-glucosamine + holo-[ACP] + H(+)</text>
        <dbReference type="Rhea" id="RHEA:53836"/>
        <dbReference type="Rhea" id="RHEA-COMP:9685"/>
        <dbReference type="Rhea" id="RHEA-COMP:9945"/>
        <dbReference type="ChEBI" id="CHEBI:15378"/>
        <dbReference type="ChEBI" id="CHEBI:64479"/>
        <dbReference type="ChEBI" id="CHEBI:78827"/>
        <dbReference type="ChEBI" id="CHEBI:137740"/>
        <dbReference type="ChEBI" id="CHEBI:137748"/>
        <dbReference type="EC" id="2.3.1.191"/>
    </reaction>
</comment>
<dbReference type="Gene3D" id="3.40.1390.10">
    <property type="entry name" value="MurE/MurF, N-terminal domain"/>
    <property type="match status" value="1"/>
</dbReference>
<feature type="active site" description="Proton acceptor" evidence="7">
    <location>
        <position position="260"/>
    </location>
</feature>
<dbReference type="NCBIfam" id="TIGR01853">
    <property type="entry name" value="lipid_A_lpxD"/>
    <property type="match status" value="1"/>
</dbReference>
<name>A0A1B8Q8E0_9GAMM</name>
<dbReference type="EMBL" id="LZMZ01000054">
    <property type="protein sequence ID" value="OBX72948.1"/>
    <property type="molecule type" value="Genomic_DNA"/>
</dbReference>
<keyword evidence="2 7" id="KW-0441">Lipid A biosynthesis</keyword>
<dbReference type="Pfam" id="PF25087">
    <property type="entry name" value="GMPPB_C"/>
    <property type="match status" value="1"/>
</dbReference>
<comment type="function">
    <text evidence="7">Catalyzes the N-acylation of UDP-3-O-acylglucosamine using 3-hydroxyacyl-ACP as the acyl donor. Is involved in the biosynthesis of lipid A, a phosphorylated glycolipid that anchors the lipopolysaccharide to the outer membrane of the cell.</text>
</comment>
<comment type="pathway">
    <text evidence="7">Bacterial outer membrane biogenesis; LPS lipid A biosynthesis.</text>
</comment>
<dbReference type="InterPro" id="IPR001451">
    <property type="entry name" value="Hexapep"/>
</dbReference>
<comment type="similarity">
    <text evidence="7">Belongs to the transferase hexapeptide repeat family. LpxD subfamily.</text>
</comment>
<dbReference type="NCBIfam" id="NF002060">
    <property type="entry name" value="PRK00892.1"/>
    <property type="match status" value="1"/>
</dbReference>
<dbReference type="PANTHER" id="PTHR43378">
    <property type="entry name" value="UDP-3-O-ACYLGLUCOSAMINE N-ACYLTRANSFERASE"/>
    <property type="match status" value="1"/>
</dbReference>
<keyword evidence="5 7" id="KW-0443">Lipid metabolism</keyword>
<dbReference type="HAMAP" id="MF_00523">
    <property type="entry name" value="LpxD"/>
    <property type="match status" value="1"/>
</dbReference>
<organism evidence="10 11">
    <name type="scientific">Faucicola atlantae</name>
    <dbReference type="NCBI Taxonomy" id="34059"/>
    <lineage>
        <taxon>Bacteria</taxon>
        <taxon>Pseudomonadati</taxon>
        <taxon>Pseudomonadota</taxon>
        <taxon>Gammaproteobacteria</taxon>
        <taxon>Moraxellales</taxon>
        <taxon>Moraxellaceae</taxon>
        <taxon>Faucicola</taxon>
    </lineage>
</organism>
<proteinExistence type="inferred from homology"/>
<evidence type="ECO:0000259" key="8">
    <source>
        <dbReference type="Pfam" id="PF04613"/>
    </source>
</evidence>
<keyword evidence="6 7" id="KW-0012">Acyltransferase</keyword>
<accession>A0A1B8Q8E0</accession>
<sequence length="351" mass="37069">MTQHYTLAQIIAHLSAHDINVHNAVDLAVFGERTITHIAPLDHADSKAISFLADRRYQAQLKDTQAGVVLVRAAQAADCPTDSVPLVVDNPYRAYAVTTQLFAYQQDPQADNQQTHIHPTAVVADSAVLGAGVHIGAFCYIGDHVHIGAGSVLAAHCVIETGASLGQDCQLQAHCFIGHHCVLGDGVMLHSHASVGNEGFGFAPTARPDADGWQKIHQLGRVVIGNRVRIGSQTCIDRGALDDTVIEDHVIIDNLVQIAHNVQIGAGTAIAACVGVAGGTRIGRRCLLGGGVGVNGHITITDDVVILGMSRITKSISQAGEYGSGTPMMPAAQWRRAAVRFKQLANAEKPI</sequence>
<dbReference type="PROSITE" id="PS00101">
    <property type="entry name" value="HEXAPEP_TRANSFERASES"/>
    <property type="match status" value="1"/>
</dbReference>
<dbReference type="PANTHER" id="PTHR43378:SF2">
    <property type="entry name" value="UDP-3-O-ACYLGLUCOSAMINE N-ACYLTRANSFERASE 1, MITOCHONDRIAL-RELATED"/>
    <property type="match status" value="1"/>
</dbReference>
<evidence type="ECO:0000256" key="1">
    <source>
        <dbReference type="ARBA" id="ARBA00022516"/>
    </source>
</evidence>
<dbReference type="RefSeq" id="WP_067239041.1">
    <property type="nucleotide sequence ID" value="NZ_CP171125.1"/>
</dbReference>
<evidence type="ECO:0000259" key="9">
    <source>
        <dbReference type="Pfam" id="PF25087"/>
    </source>
</evidence>
<dbReference type="InterPro" id="IPR007691">
    <property type="entry name" value="LpxD"/>
</dbReference>
<keyword evidence="1 7" id="KW-0444">Lipid biosynthesis</keyword>
<dbReference type="Pfam" id="PF00132">
    <property type="entry name" value="Hexapep"/>
    <property type="match status" value="1"/>
</dbReference>
<dbReference type="InterPro" id="IPR020573">
    <property type="entry name" value="UDP_GlcNAc_AcTrfase_non-rep"/>
</dbReference>
<evidence type="ECO:0000313" key="11">
    <source>
        <dbReference type="Proteomes" id="UP000092508"/>
    </source>
</evidence>
<dbReference type="GO" id="GO:0016410">
    <property type="term" value="F:N-acyltransferase activity"/>
    <property type="evidence" value="ECO:0007669"/>
    <property type="project" value="InterPro"/>
</dbReference>
<gene>
    <name evidence="7" type="primary">lpxD</name>
    <name evidence="10" type="ORF">A9308_01550</name>
</gene>
<reference evidence="10 11" key="1">
    <citation type="submission" date="2016-06" db="EMBL/GenBank/DDBJ databases">
        <title>Draft genome of Moraxella atlantae CCUG 66109.</title>
        <authorList>
            <person name="Salva-Serra F."/>
            <person name="Engstrom-Jakobsson H."/>
            <person name="Thorell K."/>
            <person name="Gonzales-Siles L."/>
            <person name="Karlsson R."/>
            <person name="Boulund F."/>
            <person name="Engstrand L."/>
            <person name="Kristiansson E."/>
            <person name="Moore E."/>
        </authorList>
    </citation>
    <scope>NUCLEOTIDE SEQUENCE [LARGE SCALE GENOMIC DNA]</scope>
    <source>
        <strain evidence="10 11">CCUG 66109</strain>
    </source>
</reference>
<dbReference type="GO" id="GO:0103118">
    <property type="term" value="F:UDP-3-O-[(3R)-3-hydroxyacyl]-glucosamine N-acyltransferase activity"/>
    <property type="evidence" value="ECO:0007669"/>
    <property type="project" value="UniProtKB-EC"/>
</dbReference>
<evidence type="ECO:0000256" key="4">
    <source>
        <dbReference type="ARBA" id="ARBA00022737"/>
    </source>
</evidence>
<evidence type="ECO:0000256" key="2">
    <source>
        <dbReference type="ARBA" id="ARBA00022556"/>
    </source>
</evidence>
<dbReference type="Proteomes" id="UP000092508">
    <property type="component" value="Unassembled WGS sequence"/>
</dbReference>
<dbReference type="SUPFAM" id="SSF51161">
    <property type="entry name" value="Trimeric LpxA-like enzymes"/>
    <property type="match status" value="1"/>
</dbReference>